<gene>
    <name evidence="2" type="ORF">Pmani_010789</name>
</gene>
<feature type="region of interest" description="Disordered" evidence="1">
    <location>
        <begin position="1"/>
        <end position="72"/>
    </location>
</feature>
<evidence type="ECO:0000256" key="1">
    <source>
        <dbReference type="SAM" id="MobiDB-lite"/>
    </source>
</evidence>
<feature type="compositionally biased region" description="Polar residues" evidence="1">
    <location>
        <begin position="1"/>
        <end position="11"/>
    </location>
</feature>
<comment type="caution">
    <text evidence="2">The sequence shown here is derived from an EMBL/GenBank/DDBJ whole genome shotgun (WGS) entry which is preliminary data.</text>
</comment>
<proteinExistence type="predicted"/>
<dbReference type="AlphaFoldDB" id="A0AAE1UBP1"/>
<dbReference type="Proteomes" id="UP001292094">
    <property type="component" value="Unassembled WGS sequence"/>
</dbReference>
<reference evidence="2" key="1">
    <citation type="submission" date="2023-11" db="EMBL/GenBank/DDBJ databases">
        <title>Genome assemblies of two species of porcelain crab, Petrolisthes cinctipes and Petrolisthes manimaculis (Anomura: Porcellanidae).</title>
        <authorList>
            <person name="Angst P."/>
        </authorList>
    </citation>
    <scope>NUCLEOTIDE SEQUENCE</scope>
    <source>
        <strain evidence="2">PB745_02</strain>
        <tissue evidence="2">Gill</tissue>
    </source>
</reference>
<sequence>MSITETFQAPQSPLHAHVPDPHHQTTETSDPYNSRLYMPLSDPSPPRTQGPSQPAQPPIRGERCQQPVDEIS</sequence>
<organism evidence="2 3">
    <name type="scientific">Petrolisthes manimaculis</name>
    <dbReference type="NCBI Taxonomy" id="1843537"/>
    <lineage>
        <taxon>Eukaryota</taxon>
        <taxon>Metazoa</taxon>
        <taxon>Ecdysozoa</taxon>
        <taxon>Arthropoda</taxon>
        <taxon>Crustacea</taxon>
        <taxon>Multicrustacea</taxon>
        <taxon>Malacostraca</taxon>
        <taxon>Eumalacostraca</taxon>
        <taxon>Eucarida</taxon>
        <taxon>Decapoda</taxon>
        <taxon>Pleocyemata</taxon>
        <taxon>Anomura</taxon>
        <taxon>Galatheoidea</taxon>
        <taxon>Porcellanidae</taxon>
        <taxon>Petrolisthes</taxon>
    </lineage>
</organism>
<name>A0AAE1UBP1_9EUCA</name>
<keyword evidence="3" id="KW-1185">Reference proteome</keyword>
<dbReference type="EMBL" id="JAWZYT010000854">
    <property type="protein sequence ID" value="KAK4318213.1"/>
    <property type="molecule type" value="Genomic_DNA"/>
</dbReference>
<protein>
    <submittedName>
        <fullName evidence="2">Uncharacterized protein</fullName>
    </submittedName>
</protein>
<evidence type="ECO:0000313" key="2">
    <source>
        <dbReference type="EMBL" id="KAK4318213.1"/>
    </source>
</evidence>
<evidence type="ECO:0000313" key="3">
    <source>
        <dbReference type="Proteomes" id="UP001292094"/>
    </source>
</evidence>
<accession>A0AAE1UBP1</accession>